<dbReference type="SUPFAM" id="SSF48264">
    <property type="entry name" value="Cytochrome P450"/>
    <property type="match status" value="1"/>
</dbReference>
<dbReference type="FunFam" id="1.10.630.10:FF:000018">
    <property type="entry name" value="Cytochrome P450 monooxygenase"/>
    <property type="match status" value="1"/>
</dbReference>
<evidence type="ECO:0000256" key="6">
    <source>
        <dbReference type="ARBA" id="ARBA00023033"/>
    </source>
</evidence>
<dbReference type="GO" id="GO:0005506">
    <property type="term" value="F:iron ion binding"/>
    <property type="evidence" value="ECO:0007669"/>
    <property type="project" value="InterPro"/>
</dbReference>
<evidence type="ECO:0000313" key="9">
    <source>
        <dbReference type="Proteomes" id="UP000540656"/>
    </source>
</evidence>
<evidence type="ECO:0000256" key="1">
    <source>
        <dbReference type="ARBA" id="ARBA00010617"/>
    </source>
</evidence>
<comment type="similarity">
    <text evidence="1 7">Belongs to the cytochrome P450 family.</text>
</comment>
<dbReference type="Proteomes" id="UP000540656">
    <property type="component" value="Unassembled WGS sequence"/>
</dbReference>
<proteinExistence type="inferred from homology"/>
<dbReference type="EMBL" id="JACCAA010000001">
    <property type="protein sequence ID" value="NYG57184.1"/>
    <property type="molecule type" value="Genomic_DNA"/>
</dbReference>
<evidence type="ECO:0000256" key="4">
    <source>
        <dbReference type="ARBA" id="ARBA00023002"/>
    </source>
</evidence>
<dbReference type="InterPro" id="IPR002397">
    <property type="entry name" value="Cyt_P450_B"/>
</dbReference>
<dbReference type="AlphaFoldDB" id="A0A7Y9RXM6"/>
<dbReference type="Gene3D" id="1.10.630.10">
    <property type="entry name" value="Cytochrome P450"/>
    <property type="match status" value="1"/>
</dbReference>
<dbReference type="GO" id="GO:0020037">
    <property type="term" value="F:heme binding"/>
    <property type="evidence" value="ECO:0007669"/>
    <property type="project" value="InterPro"/>
</dbReference>
<evidence type="ECO:0000256" key="5">
    <source>
        <dbReference type="ARBA" id="ARBA00023004"/>
    </source>
</evidence>
<dbReference type="GO" id="GO:0004497">
    <property type="term" value="F:monooxygenase activity"/>
    <property type="evidence" value="ECO:0007669"/>
    <property type="project" value="UniProtKB-KW"/>
</dbReference>
<dbReference type="RefSeq" id="WP_179500495.1">
    <property type="nucleotide sequence ID" value="NZ_JACCAA010000001.1"/>
</dbReference>
<keyword evidence="3 7" id="KW-0479">Metal-binding</keyword>
<accession>A0A7Y9RXM6</accession>
<protein>
    <submittedName>
        <fullName evidence="8">Cytochrome P450</fullName>
    </submittedName>
</protein>
<evidence type="ECO:0000256" key="2">
    <source>
        <dbReference type="ARBA" id="ARBA00022617"/>
    </source>
</evidence>
<keyword evidence="2 7" id="KW-0349">Heme</keyword>
<gene>
    <name evidence="8" type="ORF">BJ980_000107</name>
</gene>
<comment type="caution">
    <text evidence="8">The sequence shown here is derived from an EMBL/GenBank/DDBJ whole genome shotgun (WGS) entry which is preliminary data.</text>
</comment>
<dbReference type="PANTHER" id="PTHR46696">
    <property type="entry name" value="P450, PUTATIVE (EUROFUNG)-RELATED"/>
    <property type="match status" value="1"/>
</dbReference>
<organism evidence="8 9">
    <name type="scientific">Nocardioides daedukensis</name>
    <dbReference type="NCBI Taxonomy" id="634462"/>
    <lineage>
        <taxon>Bacteria</taxon>
        <taxon>Bacillati</taxon>
        <taxon>Actinomycetota</taxon>
        <taxon>Actinomycetes</taxon>
        <taxon>Propionibacteriales</taxon>
        <taxon>Nocardioidaceae</taxon>
        <taxon>Nocardioides</taxon>
    </lineage>
</organism>
<keyword evidence="5 7" id="KW-0408">Iron</keyword>
<dbReference type="PANTHER" id="PTHR46696:SF1">
    <property type="entry name" value="CYTOCHROME P450 YJIB-RELATED"/>
    <property type="match status" value="1"/>
</dbReference>
<evidence type="ECO:0000256" key="7">
    <source>
        <dbReference type="RuleBase" id="RU000461"/>
    </source>
</evidence>
<dbReference type="InterPro" id="IPR036396">
    <property type="entry name" value="Cyt_P450_sf"/>
</dbReference>
<dbReference type="GO" id="GO:0016705">
    <property type="term" value="F:oxidoreductase activity, acting on paired donors, with incorporation or reduction of molecular oxygen"/>
    <property type="evidence" value="ECO:0007669"/>
    <property type="project" value="InterPro"/>
</dbReference>
<sequence>MANEPTTQALLDEILAPEAVSDPYAFLGMLRETDPIHWNARYRSWVLTRHDDVGAAMSDQRFSSDRISPVIARERRKERPNLGLVETLELLNGWLVFRDQPEHTRFRRLVHKAFSPRIISAMRSEVEQIADELLDEARVKAGQEGVIDLIHEVAYPLPAIVIASMLGVPPEDRVRFKDWSDDISALVFGALEDPDRHARAQSGMKELVSYIEALLERVRAEPGDDLASALVQARSGDEALSDAELVAICVNLLFGGHETTTNLIGNSVLALTRHPDQAALLREQPDLINQAIEELLRYDGPAKAVVRIAAEDIEMGGKTIKAGDRVFLMLSGANHDPEVFDDPDQLNILRERGSHLSFGTGVHYCLGAVLARLEASIVISRIIERFPDIALADEELSWNAVILTRGLTSLPVRLNAE</sequence>
<name>A0A7Y9RXM6_9ACTN</name>
<keyword evidence="9" id="KW-1185">Reference proteome</keyword>
<dbReference type="CDD" id="cd20625">
    <property type="entry name" value="CYP164-like"/>
    <property type="match status" value="1"/>
</dbReference>
<dbReference type="PRINTS" id="PR00359">
    <property type="entry name" value="BP450"/>
</dbReference>
<keyword evidence="6 7" id="KW-0503">Monooxygenase</keyword>
<dbReference type="InterPro" id="IPR017972">
    <property type="entry name" value="Cyt_P450_CS"/>
</dbReference>
<keyword evidence="4 7" id="KW-0560">Oxidoreductase</keyword>
<evidence type="ECO:0000313" key="8">
    <source>
        <dbReference type="EMBL" id="NYG57184.1"/>
    </source>
</evidence>
<dbReference type="Pfam" id="PF00067">
    <property type="entry name" value="p450"/>
    <property type="match status" value="1"/>
</dbReference>
<reference evidence="8 9" key="1">
    <citation type="submission" date="2020-07" db="EMBL/GenBank/DDBJ databases">
        <title>Sequencing the genomes of 1000 actinobacteria strains.</title>
        <authorList>
            <person name="Klenk H.-P."/>
        </authorList>
    </citation>
    <scope>NUCLEOTIDE SEQUENCE [LARGE SCALE GENOMIC DNA]</scope>
    <source>
        <strain evidence="8 9">DSM 23819</strain>
    </source>
</reference>
<dbReference type="InterPro" id="IPR001128">
    <property type="entry name" value="Cyt_P450"/>
</dbReference>
<evidence type="ECO:0000256" key="3">
    <source>
        <dbReference type="ARBA" id="ARBA00022723"/>
    </source>
</evidence>
<dbReference type="PROSITE" id="PS00086">
    <property type="entry name" value="CYTOCHROME_P450"/>
    <property type="match status" value="1"/>
</dbReference>